<evidence type="ECO:0000313" key="4">
    <source>
        <dbReference type="EMBL" id="MEU3556297.1"/>
    </source>
</evidence>
<feature type="compositionally biased region" description="Low complexity" evidence="1">
    <location>
        <begin position="117"/>
        <end position="138"/>
    </location>
</feature>
<evidence type="ECO:0000256" key="1">
    <source>
        <dbReference type="SAM" id="MobiDB-lite"/>
    </source>
</evidence>
<accession>A0ABV2YKR1</accession>
<name>A0ABV2YKR1_9ACTN</name>
<dbReference type="InterPro" id="IPR058330">
    <property type="entry name" value="DUF8017"/>
</dbReference>
<feature type="transmembrane region" description="Helical" evidence="2">
    <location>
        <begin position="82"/>
        <end position="103"/>
    </location>
</feature>
<gene>
    <name evidence="4" type="ORF">AB0E65_19110</name>
</gene>
<proteinExistence type="predicted"/>
<organism evidence="4 5">
    <name type="scientific">Streptomyces fragilis</name>
    <dbReference type="NCBI Taxonomy" id="67301"/>
    <lineage>
        <taxon>Bacteria</taxon>
        <taxon>Bacillati</taxon>
        <taxon>Actinomycetota</taxon>
        <taxon>Actinomycetes</taxon>
        <taxon>Kitasatosporales</taxon>
        <taxon>Streptomycetaceae</taxon>
        <taxon>Streptomyces</taxon>
    </lineage>
</organism>
<keyword evidence="2" id="KW-0812">Transmembrane</keyword>
<comment type="caution">
    <text evidence="4">The sequence shown here is derived from an EMBL/GenBank/DDBJ whole genome shotgun (WGS) entry which is preliminary data.</text>
</comment>
<reference evidence="4 5" key="1">
    <citation type="submission" date="2024-06" db="EMBL/GenBank/DDBJ databases">
        <title>The Natural Products Discovery Center: Release of the First 8490 Sequenced Strains for Exploring Actinobacteria Biosynthetic Diversity.</title>
        <authorList>
            <person name="Kalkreuter E."/>
            <person name="Kautsar S.A."/>
            <person name="Yang D."/>
            <person name="Bader C.D."/>
            <person name="Teijaro C.N."/>
            <person name="Fluegel L."/>
            <person name="Davis C.M."/>
            <person name="Simpson J.R."/>
            <person name="Lauterbach L."/>
            <person name="Steele A.D."/>
            <person name="Gui C."/>
            <person name="Meng S."/>
            <person name="Li G."/>
            <person name="Viehrig K."/>
            <person name="Ye F."/>
            <person name="Su P."/>
            <person name="Kiefer A.F."/>
            <person name="Nichols A."/>
            <person name="Cepeda A.J."/>
            <person name="Yan W."/>
            <person name="Fan B."/>
            <person name="Jiang Y."/>
            <person name="Adhikari A."/>
            <person name="Zheng C.-J."/>
            <person name="Schuster L."/>
            <person name="Cowan T.M."/>
            <person name="Smanski M.J."/>
            <person name="Chevrette M.G."/>
            <person name="De Carvalho L.P.S."/>
            <person name="Shen B."/>
        </authorList>
    </citation>
    <scope>NUCLEOTIDE SEQUENCE [LARGE SCALE GENOMIC DNA]</scope>
    <source>
        <strain evidence="4 5">NPDC038104</strain>
    </source>
</reference>
<dbReference type="Pfam" id="PF26056">
    <property type="entry name" value="DUF8017"/>
    <property type="match status" value="1"/>
</dbReference>
<sequence>MWPGQQPPGGEQNPNNPQQPVNPYQQPGYQQQPNPYQTPGYQQQPQPGPYAAQGQWGPATPVGPAQPPAGGGPSDPSRRTKLVAIVAASAVVLTAAVTGFLVLGDDDEKVVAGGDGKPSASASASKPASPEASGPAGENPRGDGPKPTVPGWKVVVNPKWGTAFDVPADWEVESSGTFIGFEEDGSDDLEPLIVMSAPAYYKSKWCVSDDDKDGREDETALATVGTKGANGAKSTDEVAINHSNTWVFAGYTQPDKKSVTWDKKAKPYTTAAGVEGSIAWARSKDTPAKGKCATDGKALTFGFKNSNGDFVAWSLFGATGVEDEVSEETIMKVLDTVRLYGTPKG</sequence>
<dbReference type="EMBL" id="JBEZUR010000030">
    <property type="protein sequence ID" value="MEU3556297.1"/>
    <property type="molecule type" value="Genomic_DNA"/>
</dbReference>
<keyword evidence="2" id="KW-0472">Membrane</keyword>
<dbReference type="Proteomes" id="UP001550850">
    <property type="component" value="Unassembled WGS sequence"/>
</dbReference>
<protein>
    <recommendedName>
        <fullName evidence="3">DUF8017 domain-containing protein</fullName>
    </recommendedName>
</protein>
<keyword evidence="5" id="KW-1185">Reference proteome</keyword>
<evidence type="ECO:0000259" key="3">
    <source>
        <dbReference type="Pfam" id="PF26056"/>
    </source>
</evidence>
<feature type="domain" description="DUF8017" evidence="3">
    <location>
        <begin position="146"/>
        <end position="341"/>
    </location>
</feature>
<feature type="region of interest" description="Disordered" evidence="1">
    <location>
        <begin position="112"/>
        <end position="150"/>
    </location>
</feature>
<feature type="compositionally biased region" description="Low complexity" evidence="1">
    <location>
        <begin position="1"/>
        <end position="63"/>
    </location>
</feature>
<evidence type="ECO:0000256" key="2">
    <source>
        <dbReference type="SAM" id="Phobius"/>
    </source>
</evidence>
<evidence type="ECO:0000313" key="5">
    <source>
        <dbReference type="Proteomes" id="UP001550850"/>
    </source>
</evidence>
<feature type="region of interest" description="Disordered" evidence="1">
    <location>
        <begin position="1"/>
        <end position="78"/>
    </location>
</feature>
<dbReference type="RefSeq" id="WP_108956851.1">
    <property type="nucleotide sequence ID" value="NZ_BEVZ01000009.1"/>
</dbReference>
<keyword evidence="2" id="KW-1133">Transmembrane helix</keyword>